<dbReference type="RefSeq" id="WP_042215210.1">
    <property type="nucleotide sequence ID" value="NZ_CP009285.1"/>
</dbReference>
<dbReference type="GO" id="GO:0006352">
    <property type="term" value="P:DNA-templated transcription initiation"/>
    <property type="evidence" value="ECO:0007669"/>
    <property type="project" value="InterPro"/>
</dbReference>
<dbReference type="SUPFAM" id="SSF88946">
    <property type="entry name" value="Sigma2 domain of RNA polymerase sigma factors"/>
    <property type="match status" value="1"/>
</dbReference>
<dbReference type="Proteomes" id="UP000029518">
    <property type="component" value="Chromosome"/>
</dbReference>
<keyword evidence="5" id="KW-0804">Transcription</keyword>
<keyword evidence="2" id="KW-0805">Transcription regulation</keyword>
<evidence type="ECO:0000259" key="6">
    <source>
        <dbReference type="Pfam" id="PF04542"/>
    </source>
</evidence>
<dbReference type="OrthoDB" id="9795666at2"/>
<dbReference type="Pfam" id="PF08281">
    <property type="entry name" value="Sigma70_r4_2"/>
    <property type="match status" value="1"/>
</dbReference>
<dbReference type="HOGENOM" id="CLU_047691_3_1_9"/>
<accession>A0A089LEZ3</accession>
<evidence type="ECO:0000256" key="5">
    <source>
        <dbReference type="ARBA" id="ARBA00023163"/>
    </source>
</evidence>
<evidence type="ECO:0000313" key="9">
    <source>
        <dbReference type="Proteomes" id="UP000029518"/>
    </source>
</evidence>
<organism evidence="8 9">
    <name type="scientific">Paenibacillus borealis</name>
    <dbReference type="NCBI Taxonomy" id="160799"/>
    <lineage>
        <taxon>Bacteria</taxon>
        <taxon>Bacillati</taxon>
        <taxon>Bacillota</taxon>
        <taxon>Bacilli</taxon>
        <taxon>Bacillales</taxon>
        <taxon>Paenibacillaceae</taxon>
        <taxon>Paenibacillus</taxon>
    </lineage>
</organism>
<feature type="domain" description="RNA polymerase sigma factor 70 region 4 type 2" evidence="7">
    <location>
        <begin position="104"/>
        <end position="154"/>
    </location>
</feature>
<feature type="domain" description="RNA polymerase sigma-70 region 2" evidence="6">
    <location>
        <begin position="13"/>
        <end position="75"/>
    </location>
</feature>
<dbReference type="InterPro" id="IPR013325">
    <property type="entry name" value="RNA_pol_sigma_r2"/>
</dbReference>
<dbReference type="KEGG" id="pbd:PBOR_22385"/>
<dbReference type="PANTHER" id="PTHR43133">
    <property type="entry name" value="RNA POLYMERASE ECF-TYPE SIGMA FACTO"/>
    <property type="match status" value="1"/>
</dbReference>
<keyword evidence="4" id="KW-0238">DNA-binding</keyword>
<protein>
    <submittedName>
        <fullName evidence="8">RNA polymerase sigma factor, sigma-70 family protein</fullName>
    </submittedName>
</protein>
<comment type="similarity">
    <text evidence="1">Belongs to the sigma-70 factor family. ECF subfamily.</text>
</comment>
<dbReference type="InterPro" id="IPR007627">
    <property type="entry name" value="RNA_pol_sigma70_r2"/>
</dbReference>
<dbReference type="InterPro" id="IPR014284">
    <property type="entry name" value="RNA_pol_sigma-70_dom"/>
</dbReference>
<dbReference type="PANTHER" id="PTHR43133:SF8">
    <property type="entry name" value="RNA POLYMERASE SIGMA FACTOR HI_1459-RELATED"/>
    <property type="match status" value="1"/>
</dbReference>
<evidence type="ECO:0000256" key="3">
    <source>
        <dbReference type="ARBA" id="ARBA00023082"/>
    </source>
</evidence>
<dbReference type="GO" id="GO:0016987">
    <property type="term" value="F:sigma factor activity"/>
    <property type="evidence" value="ECO:0007669"/>
    <property type="project" value="UniProtKB-KW"/>
</dbReference>
<dbReference type="Pfam" id="PF04542">
    <property type="entry name" value="Sigma70_r2"/>
    <property type="match status" value="1"/>
</dbReference>
<name>A0A089LEZ3_PAEBO</name>
<dbReference type="InterPro" id="IPR013324">
    <property type="entry name" value="RNA_pol_sigma_r3/r4-like"/>
</dbReference>
<reference evidence="8" key="1">
    <citation type="submission" date="2014-08" db="EMBL/GenBank/DDBJ databases">
        <title>Comparative genomics of the Paenibacillus odorifer group.</title>
        <authorList>
            <person name="den Bakker H.C."/>
            <person name="Tsai Y.-C.Y.-C."/>
            <person name="Martin N."/>
            <person name="Korlach J."/>
            <person name="Wiedmann M."/>
        </authorList>
    </citation>
    <scope>NUCLEOTIDE SEQUENCE [LARGE SCALE GENOMIC DNA]</scope>
    <source>
        <strain evidence="8">DSM 13188</strain>
    </source>
</reference>
<evidence type="ECO:0000256" key="4">
    <source>
        <dbReference type="ARBA" id="ARBA00023125"/>
    </source>
</evidence>
<dbReference type="SUPFAM" id="SSF88659">
    <property type="entry name" value="Sigma3 and sigma4 domains of RNA polymerase sigma factors"/>
    <property type="match status" value="1"/>
</dbReference>
<dbReference type="Gene3D" id="1.10.1740.10">
    <property type="match status" value="1"/>
</dbReference>
<proteinExistence type="inferred from homology"/>
<dbReference type="GO" id="GO:0003677">
    <property type="term" value="F:DNA binding"/>
    <property type="evidence" value="ECO:0007669"/>
    <property type="project" value="UniProtKB-KW"/>
</dbReference>
<keyword evidence="3" id="KW-0731">Sigma factor</keyword>
<dbReference type="NCBIfam" id="TIGR02937">
    <property type="entry name" value="sigma70-ECF"/>
    <property type="match status" value="1"/>
</dbReference>
<dbReference type="AlphaFoldDB" id="A0A089LEZ3"/>
<sequence length="164" mass="19541">MAKETIHQFLQQAGTLLYRYLRKRGLAREDAEDIVQDTCYKYLIYQDGIGPKQVMGWMFRVATNQFYDLKRKDKRHPTVDVEDIQLLSLTHLPEIQLLRRETAQNIRDTLSRLSEQHQELLILKYELSLTYKELSSLYGMNENTLKTHVTRAKNQFIKHYGEEY</sequence>
<evidence type="ECO:0000259" key="7">
    <source>
        <dbReference type="Pfam" id="PF08281"/>
    </source>
</evidence>
<dbReference type="InterPro" id="IPR039425">
    <property type="entry name" value="RNA_pol_sigma-70-like"/>
</dbReference>
<dbReference type="InterPro" id="IPR013249">
    <property type="entry name" value="RNA_pol_sigma70_r4_t2"/>
</dbReference>
<evidence type="ECO:0000256" key="1">
    <source>
        <dbReference type="ARBA" id="ARBA00010641"/>
    </source>
</evidence>
<dbReference type="EMBL" id="CP009285">
    <property type="protein sequence ID" value="AIQ59387.1"/>
    <property type="molecule type" value="Genomic_DNA"/>
</dbReference>
<evidence type="ECO:0000313" key="8">
    <source>
        <dbReference type="EMBL" id="AIQ59387.1"/>
    </source>
</evidence>
<dbReference type="Gene3D" id="1.10.10.10">
    <property type="entry name" value="Winged helix-like DNA-binding domain superfamily/Winged helix DNA-binding domain"/>
    <property type="match status" value="1"/>
</dbReference>
<gene>
    <name evidence="8" type="ORF">PBOR_22385</name>
</gene>
<dbReference type="InterPro" id="IPR036388">
    <property type="entry name" value="WH-like_DNA-bd_sf"/>
</dbReference>
<evidence type="ECO:0000256" key="2">
    <source>
        <dbReference type="ARBA" id="ARBA00023015"/>
    </source>
</evidence>
<keyword evidence="9" id="KW-1185">Reference proteome</keyword>